<dbReference type="PATRIC" id="fig|1710896.3.peg.6565"/>
<dbReference type="SUPFAM" id="SSF53335">
    <property type="entry name" value="S-adenosyl-L-methionine-dependent methyltransferases"/>
    <property type="match status" value="1"/>
</dbReference>
<protein>
    <recommendedName>
        <fullName evidence="1">Methyltransferase type 11 domain-containing protein</fullName>
    </recommendedName>
</protein>
<feature type="domain" description="Methyltransferase type 11" evidence="1">
    <location>
        <begin position="48"/>
        <end position="87"/>
    </location>
</feature>
<dbReference type="Pfam" id="PF08241">
    <property type="entry name" value="Methyltransf_11"/>
    <property type="match status" value="1"/>
</dbReference>
<comment type="caution">
    <text evidence="2">The sequence shown here is derived from an EMBL/GenBank/DDBJ whole genome shotgun (WGS) entry which is preliminary data.</text>
</comment>
<dbReference type="Proteomes" id="UP000092093">
    <property type="component" value="Unassembled WGS sequence"/>
</dbReference>
<organism evidence="2 3">
    <name type="scientific">Aphanizomenon flos-aquae WA102</name>
    <dbReference type="NCBI Taxonomy" id="1710896"/>
    <lineage>
        <taxon>Bacteria</taxon>
        <taxon>Bacillati</taxon>
        <taxon>Cyanobacteriota</taxon>
        <taxon>Cyanophyceae</taxon>
        <taxon>Nostocales</taxon>
        <taxon>Aphanizomenonaceae</taxon>
        <taxon>Aphanizomenon</taxon>
    </lineage>
</organism>
<gene>
    <name evidence="2" type="ORF">AN484_10310</name>
</gene>
<reference evidence="2 3" key="1">
    <citation type="submission" date="2015-09" db="EMBL/GenBank/DDBJ databases">
        <title>Aphanizomenon flos-aquae WA102.</title>
        <authorList>
            <person name="Driscoll C."/>
        </authorList>
    </citation>
    <scope>NUCLEOTIDE SEQUENCE [LARGE SCALE GENOMIC DNA]</scope>
    <source>
        <strain evidence="2">WA102</strain>
    </source>
</reference>
<dbReference type="GO" id="GO:0008757">
    <property type="term" value="F:S-adenosylmethionine-dependent methyltransferase activity"/>
    <property type="evidence" value="ECO:0007669"/>
    <property type="project" value="InterPro"/>
</dbReference>
<dbReference type="Gene3D" id="3.40.50.150">
    <property type="entry name" value="Vaccinia Virus protein VP39"/>
    <property type="match status" value="1"/>
</dbReference>
<accession>A0A1B7X399</accession>
<evidence type="ECO:0000313" key="2">
    <source>
        <dbReference type="EMBL" id="OBQ43829.1"/>
    </source>
</evidence>
<name>A0A1B7X399_APHFL</name>
<sequence>MDNSNLSASSKLICIDLGCGTHKAEGFIGVDVVAADGVDVIANLNGYFPFPDNSVDFLKAHDIIEHLPDRIHTMNEIWRILKPDGIVDISVPSTDGRGAFQDPTHVSFWNINSFMYYCQEFPPYLAGCQSHYGFKGEFSIVNIEEIHSPNQVIHVHAVLKAIKSEENNYPLNLRNINLIIFPDWSQSMEVIFEQLVNLCQAIIDHPKSREITLLIDTQNTNLEDTQFLLADVLLNLCYEENIEANNDNSPEFNLLKTNSPEEYKGLLPVLHSRIILEGENKEFINQIGLEQLPSHTIEELKTASLLVIAI</sequence>
<dbReference type="InterPro" id="IPR029063">
    <property type="entry name" value="SAM-dependent_MTases_sf"/>
</dbReference>
<dbReference type="AlphaFoldDB" id="A0A1B7X399"/>
<dbReference type="CDD" id="cd02440">
    <property type="entry name" value="AdoMet_MTases"/>
    <property type="match status" value="1"/>
</dbReference>
<dbReference type="EMBL" id="LJOW01000041">
    <property type="protein sequence ID" value="OBQ43829.1"/>
    <property type="molecule type" value="Genomic_DNA"/>
</dbReference>
<proteinExistence type="predicted"/>
<dbReference type="InterPro" id="IPR013216">
    <property type="entry name" value="Methyltransf_11"/>
</dbReference>
<evidence type="ECO:0000313" key="3">
    <source>
        <dbReference type="Proteomes" id="UP000092093"/>
    </source>
</evidence>
<evidence type="ECO:0000259" key="1">
    <source>
        <dbReference type="Pfam" id="PF08241"/>
    </source>
</evidence>